<dbReference type="SUPFAM" id="SSF51445">
    <property type="entry name" value="(Trans)glycosidases"/>
    <property type="match status" value="3"/>
</dbReference>
<evidence type="ECO:0000313" key="8">
    <source>
        <dbReference type="Proteomes" id="UP000695023"/>
    </source>
</evidence>
<feature type="active site" description="Nucleophile" evidence="6">
    <location>
        <position position="668"/>
    </location>
</feature>
<dbReference type="InterPro" id="IPR001360">
    <property type="entry name" value="Glyco_hydro_1"/>
</dbReference>
<evidence type="ECO:0000256" key="7">
    <source>
        <dbReference type="RuleBase" id="RU004468"/>
    </source>
</evidence>
<comment type="subunit">
    <text evidence="2">Homodimer.</text>
</comment>
<dbReference type="GeneID" id="102208582"/>
<proteinExistence type="inferred from homology"/>
<evidence type="ECO:0000256" key="2">
    <source>
        <dbReference type="ARBA" id="ARBA00011738"/>
    </source>
</evidence>
<evidence type="ECO:0000256" key="1">
    <source>
        <dbReference type="ARBA" id="ARBA00010838"/>
    </source>
</evidence>
<evidence type="ECO:0000256" key="5">
    <source>
        <dbReference type="ARBA" id="ARBA00023295"/>
    </source>
</evidence>
<dbReference type="Proteomes" id="UP000695023">
    <property type="component" value="Unplaced"/>
</dbReference>
<sequence>MPPNVVDPGYRPYIVAHNLIKAHAKAYHTYDDKYRQSQGGLISIALNADWFEPADVNVVREVVTADRAMQFQLGWFAHPIFKNGDYPDALKWQVGNKSEIQSLPQSRLPSFTEEEKNFIKGTADVFCVNHYTTRVVSYFTAALQPHSYEWDRDMRESEEPSSPTTAIPNQKAVAWGLRRLLNWIKEEYGDPEIYITENGAAVEWDDFERVMFYKTYIDEALKANNLDGVRLRGYTATAFMDSFEWLHGYKFLFGLHHVDFTNPDRPRTPKYSAHYYYNIIKDNGFPLPDDEKMLYGHFREDFMWSSASASYQIEGGWRADGKGLSIWDKFAHSPSKILNDDNGDIACDSYNKIEEDVAILKQLKVSHYRFSLSWPRVLPDGTINNINEAGIKYYQRLLDALHAANIQPQVTLYHWDLPQAIEDYGGFLNENFIKLFTDYADLMFDRLGDKVKIWITFNEPIMTANHGYGFGSFAPGISSGPDTLPYIVGHNLIKAHAEAWHLYNDKYRAKQNGIISITVNSDWSEPRNPYRQEDYDAARRVVEFYLGWFAHPIFNGDYSEIMKKRIRDRSLAAGLPQSRLPEFTPEEIKRIKGTHDFFGLNHYTSVLAFPVDHGDAQSIEADKGAMGVSDRTWLDTGSSWLKIAPFGIRRLLNFIKNEYGNPPIVITENGVSERGTVDLNDVHRIYYYDQYINEVLKAYKVDGVTVKGYTATSLMDSFEWLNGYNVGFGLHHVDFSSPNRSRTPKYSAHFYYNIIKDNGFPLPDDEKVLYGHFRDDFIWSTATASYQIEGGWRADGKGLSIWDKFAHTHLRISNDDNGDIACDSYNKVEEDVAILKQLKVTHYRFSISWSRVLPDGTTNYINEAGLNYYHRLVDALIAANIQPHVTLYHWDLPQALQDIGGWENDTIVTKFRDYADFIFDRLGHKVKFWITINEPYNVAMIGHGYGVGAPGISFRPGTLPYIVGHNLLKAHAEAWHIYNDKYRAKQNGIISITINSDWSEPRNPYKQEDYDAAIRAIQFYIGWFAHPVYNGDYNDIMKTVIRERSLAAGLSESRLPEFTPEEVKRIKGTYDYFGFNYYTTVLTFPVDYKNLQHYDGDKGAGSTVDLTWLDSGSGWLKVTPFGFRRILNFIKEEYGNPPIIITENGISERGTVDLNDTHRSHYYEKYINQALKAYLLDGVDIRGYTAWSLMDNFEWAKGFSERFGFFYVNHSDPNISRVAKKSVSDYSKIITCNGFPHPASGHECLNPVEETAPPITDNNATVRFLGMELSVRNAETGLNVTFALLIVAMFGACRRRLEPIPAAIGARGRIHPGQAGSLAQG</sequence>
<keyword evidence="5 7" id="KW-0326">Glycosidase</keyword>
<dbReference type="PROSITE" id="PS00653">
    <property type="entry name" value="GLYCOSYL_HYDROL_F1_2"/>
    <property type="match status" value="2"/>
</dbReference>
<dbReference type="GO" id="GO:0000016">
    <property type="term" value="F:lactase activity"/>
    <property type="evidence" value="ECO:0007669"/>
    <property type="project" value="TreeGrafter"/>
</dbReference>
<dbReference type="InterPro" id="IPR033132">
    <property type="entry name" value="GH_1_N_CS"/>
</dbReference>
<evidence type="ECO:0000256" key="6">
    <source>
        <dbReference type="PROSITE-ProRule" id="PRU10055"/>
    </source>
</evidence>
<reference evidence="9" key="1">
    <citation type="submission" date="2025-08" db="UniProtKB">
        <authorList>
            <consortium name="RefSeq"/>
        </authorList>
    </citation>
    <scope>IDENTIFICATION</scope>
</reference>
<accession>A0A9Y3VZB1</accession>
<evidence type="ECO:0000256" key="4">
    <source>
        <dbReference type="ARBA" id="ARBA00023180"/>
    </source>
</evidence>
<dbReference type="InterPro" id="IPR018120">
    <property type="entry name" value="Glyco_hydro_1_AS"/>
</dbReference>
<gene>
    <name evidence="9" type="primary">LOC102208582</name>
</gene>
<dbReference type="RefSeq" id="XP_005751192.2">
    <property type="nucleotide sequence ID" value="XM_005751135.2"/>
</dbReference>
<dbReference type="PANTHER" id="PTHR10353:SF38">
    <property type="entry name" value="LACTASE_PHLORIZIN HYDROLASE"/>
    <property type="match status" value="1"/>
</dbReference>
<organism evidence="8 9">
    <name type="scientific">Pundamilia nyererei</name>
    <dbReference type="NCBI Taxonomy" id="303518"/>
    <lineage>
        <taxon>Eukaryota</taxon>
        <taxon>Metazoa</taxon>
        <taxon>Chordata</taxon>
        <taxon>Craniata</taxon>
        <taxon>Vertebrata</taxon>
        <taxon>Euteleostomi</taxon>
        <taxon>Actinopterygii</taxon>
        <taxon>Neopterygii</taxon>
        <taxon>Teleostei</taxon>
        <taxon>Neoteleostei</taxon>
        <taxon>Acanthomorphata</taxon>
        <taxon>Ovalentaria</taxon>
        <taxon>Cichlomorphae</taxon>
        <taxon>Cichliformes</taxon>
        <taxon>Cichlidae</taxon>
        <taxon>African cichlids</taxon>
        <taxon>Pseudocrenilabrinae</taxon>
        <taxon>Haplochromini</taxon>
        <taxon>Pundamilia</taxon>
    </lineage>
</organism>
<dbReference type="PRINTS" id="PR00131">
    <property type="entry name" value="GLHYDRLASE1"/>
</dbReference>
<feature type="active site" description="Nucleophile" evidence="6">
    <location>
        <position position="197"/>
    </location>
</feature>
<feature type="active site" description="Nucleophile" evidence="6">
    <location>
        <position position="1143"/>
    </location>
</feature>
<evidence type="ECO:0000313" key="9">
    <source>
        <dbReference type="RefSeq" id="XP_005751192.2"/>
    </source>
</evidence>
<dbReference type="GO" id="GO:0005975">
    <property type="term" value="P:carbohydrate metabolic process"/>
    <property type="evidence" value="ECO:0007669"/>
    <property type="project" value="InterPro"/>
</dbReference>
<dbReference type="PROSITE" id="PS00572">
    <property type="entry name" value="GLYCOSYL_HYDROL_F1_1"/>
    <property type="match status" value="3"/>
</dbReference>
<keyword evidence="3 7" id="KW-0378">Hydrolase</keyword>
<protein>
    <submittedName>
        <fullName evidence="9">Lactase-phlorizin hydrolase-like</fullName>
    </submittedName>
</protein>
<dbReference type="PANTHER" id="PTHR10353">
    <property type="entry name" value="GLYCOSYL HYDROLASE"/>
    <property type="match status" value="1"/>
</dbReference>
<name>A0A9Y3VZB1_9CICH</name>
<keyword evidence="8" id="KW-1185">Reference proteome</keyword>
<comment type="similarity">
    <text evidence="1">Belongs to the glycosyl hydrolase 1 family.</text>
</comment>
<dbReference type="FunFam" id="3.20.20.80:FF:000013">
    <property type="entry name" value="lactase-phlorizin hydrolase"/>
    <property type="match status" value="2"/>
</dbReference>
<dbReference type="InterPro" id="IPR017853">
    <property type="entry name" value="GH"/>
</dbReference>
<dbReference type="Gene3D" id="3.20.20.80">
    <property type="entry name" value="Glycosidases"/>
    <property type="match status" value="3"/>
</dbReference>
<evidence type="ECO:0000256" key="3">
    <source>
        <dbReference type="ARBA" id="ARBA00022801"/>
    </source>
</evidence>
<keyword evidence="4" id="KW-0325">Glycoprotein</keyword>
<dbReference type="Pfam" id="PF00232">
    <property type="entry name" value="Glyco_hydro_1"/>
    <property type="match status" value="3"/>
</dbReference>